<dbReference type="AlphaFoldDB" id="A0A6J6MQ87"/>
<evidence type="ECO:0000313" key="4">
    <source>
        <dbReference type="EMBL" id="CAB4772671.1"/>
    </source>
</evidence>
<dbReference type="EMBL" id="CAETWZ010000190">
    <property type="protein sequence ID" value="CAB4368559.1"/>
    <property type="molecule type" value="Genomic_DNA"/>
</dbReference>
<sequence>MGVFMTFGSIILWMIISVTTGVPLVPLLLVAGMLAVCVPSLGYPMTYTVWFAIDITFRPPTEADFAQAQAWLDSRPAR</sequence>
<dbReference type="EMBL" id="CAEZXA010000052">
    <property type="protein sequence ID" value="CAB4674563.1"/>
    <property type="molecule type" value="Genomic_DNA"/>
</dbReference>
<evidence type="ECO:0000313" key="5">
    <source>
        <dbReference type="EMBL" id="CAB5050524.1"/>
    </source>
</evidence>
<keyword evidence="1" id="KW-1133">Transmembrane helix</keyword>
<keyword evidence="1" id="KW-0472">Membrane</keyword>
<accession>A0A6J6MQ87</accession>
<dbReference type="EMBL" id="CAEZZL010000166">
    <property type="protein sequence ID" value="CAB4772671.1"/>
    <property type="molecule type" value="Genomic_DNA"/>
</dbReference>
<feature type="transmembrane region" description="Helical" evidence="1">
    <location>
        <begin position="12"/>
        <end position="38"/>
    </location>
</feature>
<name>A0A6J6MQ87_9ZZZZ</name>
<evidence type="ECO:0000256" key="1">
    <source>
        <dbReference type="SAM" id="Phobius"/>
    </source>
</evidence>
<proteinExistence type="predicted"/>
<evidence type="ECO:0000313" key="3">
    <source>
        <dbReference type="EMBL" id="CAB4674563.1"/>
    </source>
</evidence>
<dbReference type="EMBL" id="CAFBQH010000053">
    <property type="protein sequence ID" value="CAB5050524.1"/>
    <property type="molecule type" value="Genomic_DNA"/>
</dbReference>
<keyword evidence="1" id="KW-0812">Transmembrane</keyword>
<reference evidence="3" key="1">
    <citation type="submission" date="2020-05" db="EMBL/GenBank/DDBJ databases">
        <authorList>
            <person name="Chiriac C."/>
            <person name="Salcher M."/>
            <person name="Ghai R."/>
            <person name="Kavagutti S V."/>
        </authorList>
    </citation>
    <scope>NUCLEOTIDE SEQUENCE</scope>
</reference>
<organism evidence="3">
    <name type="scientific">freshwater metagenome</name>
    <dbReference type="NCBI Taxonomy" id="449393"/>
    <lineage>
        <taxon>unclassified sequences</taxon>
        <taxon>metagenomes</taxon>
        <taxon>ecological metagenomes</taxon>
    </lineage>
</organism>
<evidence type="ECO:0000313" key="2">
    <source>
        <dbReference type="EMBL" id="CAB4368559.1"/>
    </source>
</evidence>
<protein>
    <submittedName>
        <fullName evidence="3">Unannotated protein</fullName>
    </submittedName>
</protein>
<gene>
    <name evidence="3" type="ORF">UFOPK2334_00741</name>
    <name evidence="4" type="ORF">UFOPK2870_01399</name>
    <name evidence="2" type="ORF">UFOPK4179_01363</name>
    <name evidence="5" type="ORF">UFOPK4293_00949</name>
</gene>